<dbReference type="EMBL" id="WWCV01000008">
    <property type="protein sequence ID" value="MYN16396.1"/>
    <property type="molecule type" value="Genomic_DNA"/>
</dbReference>
<keyword evidence="3" id="KW-1185">Reference proteome</keyword>
<sequence length="160" mass="17434">MNKSFIPALAVAFLSPLYCAAAQNAPVAVDVSFIANGVSFGTHISDAILQKIGCKYTFRDPEIASKLLKLAGEARDMPQDAIDPKQTFEVRNKIVFHFQGADDLSVKFGQKYINQSYLDGSWNAEPVHLKNDLIEKVRETIRNAGGEQANKNASGSCEGV</sequence>
<dbReference type="Proteomes" id="UP000484875">
    <property type="component" value="Unassembled WGS sequence"/>
</dbReference>
<feature type="signal peptide" evidence="1">
    <location>
        <begin position="1"/>
        <end position="21"/>
    </location>
</feature>
<evidence type="ECO:0000313" key="2">
    <source>
        <dbReference type="EMBL" id="MYN16396.1"/>
    </source>
</evidence>
<dbReference type="RefSeq" id="WP_161089115.1">
    <property type="nucleotide sequence ID" value="NZ_WWCV01000008.1"/>
</dbReference>
<reference evidence="2 3" key="1">
    <citation type="submission" date="2019-12" db="EMBL/GenBank/DDBJ databases">
        <title>Novel species isolated from a subtropical stream in China.</title>
        <authorList>
            <person name="Lu H."/>
        </authorList>
    </citation>
    <scope>NUCLEOTIDE SEQUENCE [LARGE SCALE GENOMIC DNA]</scope>
    <source>
        <strain evidence="2 3">FT107W</strain>
    </source>
</reference>
<evidence type="ECO:0000313" key="3">
    <source>
        <dbReference type="Proteomes" id="UP000484875"/>
    </source>
</evidence>
<name>A0A845HID1_9BURK</name>
<organism evidence="2 3">
    <name type="scientific">Duganella vulcania</name>
    <dbReference type="NCBI Taxonomy" id="2692166"/>
    <lineage>
        <taxon>Bacteria</taxon>
        <taxon>Pseudomonadati</taxon>
        <taxon>Pseudomonadota</taxon>
        <taxon>Betaproteobacteria</taxon>
        <taxon>Burkholderiales</taxon>
        <taxon>Oxalobacteraceae</taxon>
        <taxon>Telluria group</taxon>
        <taxon>Duganella</taxon>
    </lineage>
</organism>
<accession>A0A845HID1</accession>
<feature type="chain" id="PRO_5032445757" evidence="1">
    <location>
        <begin position="22"/>
        <end position="160"/>
    </location>
</feature>
<keyword evidence="1" id="KW-0732">Signal</keyword>
<comment type="caution">
    <text evidence="2">The sequence shown here is derived from an EMBL/GenBank/DDBJ whole genome shotgun (WGS) entry which is preliminary data.</text>
</comment>
<evidence type="ECO:0000256" key="1">
    <source>
        <dbReference type="SAM" id="SignalP"/>
    </source>
</evidence>
<proteinExistence type="predicted"/>
<gene>
    <name evidence="2" type="ORF">GTP81_06485</name>
</gene>
<dbReference type="AlphaFoldDB" id="A0A845HID1"/>
<protein>
    <submittedName>
        <fullName evidence="2">Uncharacterized protein</fullName>
    </submittedName>
</protein>